<dbReference type="InterPro" id="IPR006153">
    <property type="entry name" value="Cation/H_exchanger_TM"/>
</dbReference>
<evidence type="ECO:0000259" key="10">
    <source>
        <dbReference type="Pfam" id="PF00999"/>
    </source>
</evidence>
<evidence type="ECO:0000256" key="1">
    <source>
        <dbReference type="ARBA" id="ARBA00004651"/>
    </source>
</evidence>
<keyword evidence="3" id="KW-0050">Antiport</keyword>
<gene>
    <name evidence="11" type="ORF">ACFPCV_38650</name>
</gene>
<proteinExistence type="predicted"/>
<keyword evidence="12" id="KW-1185">Reference proteome</keyword>
<reference evidence="12" key="1">
    <citation type="journal article" date="2019" name="Int. J. Syst. Evol. Microbiol.">
        <title>The Global Catalogue of Microorganisms (GCM) 10K type strain sequencing project: providing services to taxonomists for standard genome sequencing and annotation.</title>
        <authorList>
            <consortium name="The Broad Institute Genomics Platform"/>
            <consortium name="The Broad Institute Genome Sequencing Center for Infectious Disease"/>
            <person name="Wu L."/>
            <person name="Ma J."/>
        </authorList>
    </citation>
    <scope>NUCLEOTIDE SEQUENCE [LARGE SCALE GENOMIC DNA]</scope>
    <source>
        <strain evidence="12">ZS-22-S1</strain>
    </source>
</reference>
<feature type="transmembrane region" description="Helical" evidence="9">
    <location>
        <begin position="180"/>
        <end position="203"/>
    </location>
</feature>
<dbReference type="RefSeq" id="WP_378062531.1">
    <property type="nucleotide sequence ID" value="NZ_JBHSIS010000035.1"/>
</dbReference>
<dbReference type="InterPro" id="IPR038770">
    <property type="entry name" value="Na+/solute_symporter_sf"/>
</dbReference>
<feature type="domain" description="Cation/H+ exchanger transmembrane" evidence="10">
    <location>
        <begin position="13"/>
        <end position="374"/>
    </location>
</feature>
<keyword evidence="4" id="KW-1003">Cell membrane</keyword>
<sequence>MEIVAVFGVVLAVAVLLSSLAHRSVMSLPLLFLVAGVVLGNGGFGLISVGHDGDLVRHVAEVALFVVLFSDGMRVLAEQPRHAWGPPVRALLIGMPVTAALITLAVWGLTDLSLVTSALVGIVLSPTDPVLVSGLLRRDEVPAALRQTLNVESGINDGLALPGVLVLIAVLGASPTPGPWTLVLELLGGVALGVGGALVLGLLIRLPGLVIRPEWQPLAPIALAATLYGTGHLLHLNQFLAAFVGAMTLAALAPDLCSAFGPFGEQTSEMVKFFALLVFGALLEPAMVTTLTLGAFVVVAVTLFLARPAGLLLSLLGTRLPVDQRLVAAWFGPKGLASVLYGLFVLRAGIPRAQEVFALVALVVVVSVVLHTSTDVLVARRLRAQEPDEADVSSGTRDR</sequence>
<keyword evidence="7" id="KW-0406">Ion transport</keyword>
<keyword evidence="5 9" id="KW-0812">Transmembrane</keyword>
<keyword evidence="6 9" id="KW-1133">Transmembrane helix</keyword>
<evidence type="ECO:0000256" key="9">
    <source>
        <dbReference type="SAM" id="Phobius"/>
    </source>
</evidence>
<comment type="caution">
    <text evidence="11">The sequence shown here is derived from an EMBL/GenBank/DDBJ whole genome shotgun (WGS) entry which is preliminary data.</text>
</comment>
<protein>
    <submittedName>
        <fullName evidence="11">Cation:proton antiporter</fullName>
    </submittedName>
</protein>
<dbReference type="Proteomes" id="UP001595859">
    <property type="component" value="Unassembled WGS sequence"/>
</dbReference>
<organism evidence="11 12">
    <name type="scientific">Actinophytocola glycyrrhizae</name>
    <dbReference type="NCBI Taxonomy" id="2044873"/>
    <lineage>
        <taxon>Bacteria</taxon>
        <taxon>Bacillati</taxon>
        <taxon>Actinomycetota</taxon>
        <taxon>Actinomycetes</taxon>
        <taxon>Pseudonocardiales</taxon>
        <taxon>Pseudonocardiaceae</taxon>
    </lineage>
</organism>
<evidence type="ECO:0000256" key="5">
    <source>
        <dbReference type="ARBA" id="ARBA00022692"/>
    </source>
</evidence>
<keyword evidence="8 9" id="KW-0472">Membrane</keyword>
<dbReference type="PANTHER" id="PTHR32507:SF8">
    <property type="entry name" value="CNH1P"/>
    <property type="match status" value="1"/>
</dbReference>
<dbReference type="PANTHER" id="PTHR32507">
    <property type="entry name" value="NA(+)/H(+) ANTIPORTER 1"/>
    <property type="match status" value="1"/>
</dbReference>
<feature type="transmembrane region" description="Helical" evidence="9">
    <location>
        <begin position="115"/>
        <end position="136"/>
    </location>
</feature>
<evidence type="ECO:0000256" key="2">
    <source>
        <dbReference type="ARBA" id="ARBA00022448"/>
    </source>
</evidence>
<comment type="subcellular location">
    <subcellularLocation>
        <location evidence="1">Cell membrane</location>
        <topology evidence="1">Multi-pass membrane protein</topology>
    </subcellularLocation>
</comment>
<feature type="transmembrane region" description="Helical" evidence="9">
    <location>
        <begin position="215"/>
        <end position="234"/>
    </location>
</feature>
<evidence type="ECO:0000256" key="7">
    <source>
        <dbReference type="ARBA" id="ARBA00023065"/>
    </source>
</evidence>
<name>A0ABV9SHN0_9PSEU</name>
<feature type="transmembrane region" description="Helical" evidence="9">
    <location>
        <begin position="31"/>
        <end position="49"/>
    </location>
</feature>
<feature type="transmembrane region" description="Helical" evidence="9">
    <location>
        <begin position="356"/>
        <end position="373"/>
    </location>
</feature>
<evidence type="ECO:0000313" key="12">
    <source>
        <dbReference type="Proteomes" id="UP001595859"/>
    </source>
</evidence>
<evidence type="ECO:0000256" key="4">
    <source>
        <dbReference type="ARBA" id="ARBA00022475"/>
    </source>
</evidence>
<dbReference type="Gene3D" id="1.20.1530.20">
    <property type="match status" value="1"/>
</dbReference>
<dbReference type="EMBL" id="JBHSIS010000035">
    <property type="protein sequence ID" value="MFC4859449.1"/>
    <property type="molecule type" value="Genomic_DNA"/>
</dbReference>
<evidence type="ECO:0000256" key="8">
    <source>
        <dbReference type="ARBA" id="ARBA00023136"/>
    </source>
</evidence>
<feature type="transmembrane region" description="Helical" evidence="9">
    <location>
        <begin position="240"/>
        <end position="261"/>
    </location>
</feature>
<accession>A0ABV9SHN0</accession>
<keyword evidence="2" id="KW-0813">Transport</keyword>
<feature type="transmembrane region" description="Helical" evidence="9">
    <location>
        <begin position="326"/>
        <end position="344"/>
    </location>
</feature>
<evidence type="ECO:0000256" key="6">
    <source>
        <dbReference type="ARBA" id="ARBA00022989"/>
    </source>
</evidence>
<feature type="transmembrane region" description="Helical" evidence="9">
    <location>
        <begin position="273"/>
        <end position="306"/>
    </location>
</feature>
<evidence type="ECO:0000313" key="11">
    <source>
        <dbReference type="EMBL" id="MFC4859449.1"/>
    </source>
</evidence>
<dbReference type="Pfam" id="PF00999">
    <property type="entry name" value="Na_H_Exchanger"/>
    <property type="match status" value="1"/>
</dbReference>
<feature type="transmembrane region" description="Helical" evidence="9">
    <location>
        <begin position="90"/>
        <end position="109"/>
    </location>
</feature>
<evidence type="ECO:0000256" key="3">
    <source>
        <dbReference type="ARBA" id="ARBA00022449"/>
    </source>
</evidence>
<feature type="transmembrane region" description="Helical" evidence="9">
    <location>
        <begin position="157"/>
        <end position="174"/>
    </location>
</feature>